<evidence type="ECO:0000256" key="9">
    <source>
        <dbReference type="ARBA" id="ARBA00023136"/>
    </source>
</evidence>
<evidence type="ECO:0000256" key="4">
    <source>
        <dbReference type="ARBA" id="ARBA00022547"/>
    </source>
</evidence>
<dbReference type="SUPFAM" id="SSF161065">
    <property type="entry name" value="ATP synthase D chain-like"/>
    <property type="match status" value="1"/>
</dbReference>
<keyword evidence="6" id="KW-0999">Mitochondrion inner membrane</keyword>
<dbReference type="GO" id="GO:0045259">
    <property type="term" value="C:proton-transporting ATP synthase complex"/>
    <property type="evidence" value="ECO:0007669"/>
    <property type="project" value="UniProtKB-KW"/>
</dbReference>
<evidence type="ECO:0000256" key="5">
    <source>
        <dbReference type="ARBA" id="ARBA00022781"/>
    </source>
</evidence>
<evidence type="ECO:0000256" key="3">
    <source>
        <dbReference type="ARBA" id="ARBA00022448"/>
    </source>
</evidence>
<keyword evidence="8" id="KW-0496">Mitochondrion</keyword>
<evidence type="ECO:0000256" key="8">
    <source>
        <dbReference type="ARBA" id="ARBA00023128"/>
    </source>
</evidence>
<feature type="region of interest" description="Disordered" evidence="10">
    <location>
        <begin position="1"/>
        <end position="21"/>
    </location>
</feature>
<dbReference type="GO" id="GO:0016192">
    <property type="term" value="P:vesicle-mediated transport"/>
    <property type="evidence" value="ECO:0007669"/>
    <property type="project" value="InterPro"/>
</dbReference>
<dbReference type="InterPro" id="IPR008689">
    <property type="entry name" value="ATP_synth_F0_dsu_mt"/>
</dbReference>
<keyword evidence="5" id="KW-0375">Hydrogen ion transport</keyword>
<comment type="caution">
    <text evidence="12">The sequence shown here is derived from an EMBL/GenBank/DDBJ whole genome shotgun (WGS) entry which is preliminary data.</text>
</comment>
<dbReference type="EMBL" id="BSXT01005039">
    <property type="protein sequence ID" value="GMF59446.1"/>
    <property type="molecule type" value="Genomic_DNA"/>
</dbReference>
<evidence type="ECO:0000256" key="6">
    <source>
        <dbReference type="ARBA" id="ARBA00022792"/>
    </source>
</evidence>
<evidence type="ECO:0000256" key="1">
    <source>
        <dbReference type="ARBA" id="ARBA00004273"/>
    </source>
</evidence>
<feature type="compositionally biased region" description="Polar residues" evidence="10">
    <location>
        <begin position="161"/>
        <end position="179"/>
    </location>
</feature>
<name>A0A9W6YD19_9STRA</name>
<evidence type="ECO:0000259" key="11">
    <source>
        <dbReference type="PROSITE" id="PS50192"/>
    </source>
</evidence>
<dbReference type="AlphaFoldDB" id="A0A9W6YD19"/>
<dbReference type="InterPro" id="IPR036228">
    <property type="entry name" value="ATP_synth_F0_dsu_sf_mt"/>
</dbReference>
<keyword evidence="7" id="KW-0406">Ion transport</keyword>
<dbReference type="GO" id="GO:0015986">
    <property type="term" value="P:proton motive force-driven ATP synthesis"/>
    <property type="evidence" value="ECO:0007669"/>
    <property type="project" value="InterPro"/>
</dbReference>
<gene>
    <name evidence="12" type="ORF">Pfra01_002567400</name>
</gene>
<evidence type="ECO:0000313" key="12">
    <source>
        <dbReference type="EMBL" id="GMF59446.1"/>
    </source>
</evidence>
<dbReference type="PANTHER" id="PTHR12700">
    <property type="entry name" value="ATP SYNTHASE SUBUNIT D, MITOCHONDRIAL"/>
    <property type="match status" value="1"/>
</dbReference>
<evidence type="ECO:0000256" key="10">
    <source>
        <dbReference type="SAM" id="MobiDB-lite"/>
    </source>
</evidence>
<dbReference type="GO" id="GO:0015078">
    <property type="term" value="F:proton transmembrane transporter activity"/>
    <property type="evidence" value="ECO:0007669"/>
    <property type="project" value="InterPro"/>
</dbReference>
<evidence type="ECO:0000256" key="2">
    <source>
        <dbReference type="ARBA" id="ARBA00006842"/>
    </source>
</evidence>
<keyword evidence="4" id="KW-0138">CF(0)</keyword>
<dbReference type="OrthoDB" id="421009at2759"/>
<organism evidence="12 13">
    <name type="scientific">Phytophthora fragariaefolia</name>
    <dbReference type="NCBI Taxonomy" id="1490495"/>
    <lineage>
        <taxon>Eukaryota</taxon>
        <taxon>Sar</taxon>
        <taxon>Stramenopiles</taxon>
        <taxon>Oomycota</taxon>
        <taxon>Peronosporomycetes</taxon>
        <taxon>Peronosporales</taxon>
        <taxon>Peronosporaceae</taxon>
        <taxon>Phytophthora</taxon>
    </lineage>
</organism>
<keyword evidence="13" id="KW-1185">Reference proteome</keyword>
<protein>
    <submittedName>
        <fullName evidence="12">Unnamed protein product</fullName>
    </submittedName>
</protein>
<keyword evidence="9" id="KW-0472">Membrane</keyword>
<comment type="similarity">
    <text evidence="2">Belongs to the ATPase d subunit family.</text>
</comment>
<feature type="domain" description="T-SNARE coiled-coil homology" evidence="11">
    <location>
        <begin position="214"/>
        <end position="252"/>
    </location>
</feature>
<dbReference type="Proteomes" id="UP001165121">
    <property type="component" value="Unassembled WGS sequence"/>
</dbReference>
<comment type="subcellular location">
    <subcellularLocation>
        <location evidence="1">Mitochondrion inner membrane</location>
    </subcellularLocation>
</comment>
<dbReference type="PROSITE" id="PS50192">
    <property type="entry name" value="T_SNARE"/>
    <property type="match status" value="1"/>
</dbReference>
<feature type="region of interest" description="Disordered" evidence="10">
    <location>
        <begin position="132"/>
        <end position="196"/>
    </location>
</feature>
<dbReference type="Pfam" id="PF05873">
    <property type="entry name" value="Mt_ATP-synt_D"/>
    <property type="match status" value="1"/>
</dbReference>
<dbReference type="SUPFAM" id="SSF47661">
    <property type="entry name" value="t-snare proteins"/>
    <property type="match status" value="1"/>
</dbReference>
<sequence length="482" mass="53805">MTSHDLERNPPPGGCSSSRSVGPELASVLAAMRRDALTFAGRFGVVVRQNNMFNDPTEAINELAALVKKDITDINMQLDNLQEYINSKRQSAPSRQAAKHSDAIVSLMKSNLMTTTRGFKDILEVRQENMKLQQSRRARYGKTASSALGKPLAFKAPQPPRSNNSHTGSLQEVNLSSTLPRPGVSTPEPPSDGNAEIQPLITTMTQEQIVAEQQNYTESRAEAVSQIESHIVDIGQLFGRLSTLIHEQGDLVRSRDRIRKEQNDAMRMDRYAVCAVARSPPLNLTVRGLEAAPLYISQVTFAAAKMLQLRKQVVRRALQTRAIEWNAISQKLSDPRARAALDSLRDVHGQIAAEARAYVKEPEAIDFDYYRSVIKNKELVDAMEANYKSIAFPTISPEELDAASKSAELPEELRLNEQETVDKLKVTDSKARIEELKELIGLMEETRTTLATTMDEVTAMYPEVEEEIDDEIANLEWEKDTQ</sequence>
<reference evidence="12" key="1">
    <citation type="submission" date="2023-04" db="EMBL/GenBank/DDBJ databases">
        <title>Phytophthora fragariaefolia NBRC 109709.</title>
        <authorList>
            <person name="Ichikawa N."/>
            <person name="Sato H."/>
            <person name="Tonouchi N."/>
        </authorList>
    </citation>
    <scope>NUCLEOTIDE SEQUENCE</scope>
    <source>
        <strain evidence="12">NBRC 109709</strain>
    </source>
</reference>
<keyword evidence="3" id="KW-0813">Transport</keyword>
<accession>A0A9W6YD19</accession>
<evidence type="ECO:0000256" key="7">
    <source>
        <dbReference type="ARBA" id="ARBA00023065"/>
    </source>
</evidence>
<evidence type="ECO:0000313" key="13">
    <source>
        <dbReference type="Proteomes" id="UP001165121"/>
    </source>
</evidence>
<dbReference type="Gene3D" id="1.20.58.70">
    <property type="match status" value="1"/>
</dbReference>
<dbReference type="InterPro" id="IPR010989">
    <property type="entry name" value="SNARE"/>
</dbReference>
<dbReference type="InterPro" id="IPR000727">
    <property type="entry name" value="T_SNARE_dom"/>
</dbReference>
<proteinExistence type="inferred from homology"/>
<dbReference type="Gene3D" id="6.10.280.70">
    <property type="match status" value="1"/>
</dbReference>
<dbReference type="GO" id="GO:0005743">
    <property type="term" value="C:mitochondrial inner membrane"/>
    <property type="evidence" value="ECO:0007669"/>
    <property type="project" value="UniProtKB-SubCell"/>
</dbReference>